<name>A0A6C0KV02_9ZZZZ</name>
<organism evidence="2">
    <name type="scientific">viral metagenome</name>
    <dbReference type="NCBI Taxonomy" id="1070528"/>
    <lineage>
        <taxon>unclassified sequences</taxon>
        <taxon>metagenomes</taxon>
        <taxon>organismal metagenomes</taxon>
    </lineage>
</organism>
<evidence type="ECO:0000313" key="2">
    <source>
        <dbReference type="EMBL" id="QHU20540.1"/>
    </source>
</evidence>
<protein>
    <submittedName>
        <fullName evidence="2">Uncharacterized protein</fullName>
    </submittedName>
</protein>
<reference evidence="2" key="1">
    <citation type="journal article" date="2020" name="Nature">
        <title>Giant virus diversity and host interactions through global metagenomics.</title>
        <authorList>
            <person name="Schulz F."/>
            <person name="Roux S."/>
            <person name="Paez-Espino D."/>
            <person name="Jungbluth S."/>
            <person name="Walsh D.A."/>
            <person name="Denef V.J."/>
            <person name="McMahon K.D."/>
            <person name="Konstantinidis K.T."/>
            <person name="Eloe-Fadrosh E.A."/>
            <person name="Kyrpides N.C."/>
            <person name="Woyke T."/>
        </authorList>
    </citation>
    <scope>NUCLEOTIDE SEQUENCE</scope>
    <source>
        <strain evidence="2">GVMAG-S-3300013093-109</strain>
    </source>
</reference>
<dbReference type="EMBL" id="MN740969">
    <property type="protein sequence ID" value="QHU20540.1"/>
    <property type="molecule type" value="Genomic_DNA"/>
</dbReference>
<proteinExistence type="predicted"/>
<sequence>MSGRGRGKRAAIKPENEVVEEKPKKTSKKKQFPIVAVITPDGIEGNLLPEAKRPLIVHLPIQSKDVYMNDMPIMYDPHPPTEAQPYDSHADNPFCDEVEYVPSTAVIETVSVPVIEKPATPEKVIDAEVDYYSMKSTLLVQFKESSEVKQIPMKSDTACFWCCHTFTYRPVVLPIRDTGEYLTVTGNFCSPECATSYLFDMRQDSHTRWEQMALLYRVYGEACQGKIHPAPPRTTLKLFGGMLSIQEYRNLIQSHKVRVDVHLPPMVSILATMDTKPIDFYDASLTKNVNETVKERLQKAEEVLRLRRTKPLKAWESTLDACLNLKIRSDRPIEIQ</sequence>
<feature type="region of interest" description="Disordered" evidence="1">
    <location>
        <begin position="1"/>
        <end position="26"/>
    </location>
</feature>
<dbReference type="AlphaFoldDB" id="A0A6C0KV02"/>
<feature type="compositionally biased region" description="Basic residues" evidence="1">
    <location>
        <begin position="1"/>
        <end position="11"/>
    </location>
</feature>
<evidence type="ECO:0000256" key="1">
    <source>
        <dbReference type="SAM" id="MobiDB-lite"/>
    </source>
</evidence>
<accession>A0A6C0KV02</accession>
<feature type="compositionally biased region" description="Basic and acidic residues" evidence="1">
    <location>
        <begin position="12"/>
        <end position="24"/>
    </location>
</feature>